<reference evidence="4 5" key="1">
    <citation type="submission" date="2020-05" db="EMBL/GenBank/DDBJ databases">
        <title>MicrobeNet Type strains.</title>
        <authorList>
            <person name="Nicholson A.C."/>
        </authorList>
    </citation>
    <scope>NUCLEOTIDE SEQUENCE [LARGE SCALE GENOMIC DNA]</scope>
    <source>
        <strain evidence="4 5">JCM 3224</strain>
    </source>
</reference>
<dbReference type="InterPro" id="IPR043964">
    <property type="entry name" value="P-loop_TraG"/>
</dbReference>
<dbReference type="SUPFAM" id="SSF52540">
    <property type="entry name" value="P-loop containing nucleoside triphosphate hydrolases"/>
    <property type="match status" value="1"/>
</dbReference>
<keyword evidence="2" id="KW-0812">Transmembrane</keyword>
<comment type="caution">
    <text evidence="4">The sequence shown here is derived from an EMBL/GenBank/DDBJ whole genome shotgun (WGS) entry which is preliminary data.</text>
</comment>
<keyword evidence="5" id="KW-1185">Reference proteome</keyword>
<dbReference type="RefSeq" id="WP_170264397.1">
    <property type="nucleotide sequence ID" value="NZ_JABELX010000025.1"/>
</dbReference>
<dbReference type="Proteomes" id="UP000586827">
    <property type="component" value="Unassembled WGS sequence"/>
</dbReference>
<dbReference type="InterPro" id="IPR027417">
    <property type="entry name" value="P-loop_NTPase"/>
</dbReference>
<feature type="domain" description="TraG P-loop" evidence="3">
    <location>
        <begin position="773"/>
        <end position="929"/>
    </location>
</feature>
<keyword evidence="2" id="KW-1133">Transmembrane helix</keyword>
<feature type="region of interest" description="Disordered" evidence="1">
    <location>
        <begin position="966"/>
        <end position="1007"/>
    </location>
</feature>
<evidence type="ECO:0000256" key="1">
    <source>
        <dbReference type="SAM" id="MobiDB-lite"/>
    </source>
</evidence>
<proteinExistence type="predicted"/>
<sequence length="1007" mass="106921">MSVSARIPADVDRRDKLIGPFTARQLAILAVTALALYAAWLFTRTLVAPPVFVAAAVPIGALVTGLVLTSRDGLSGDQLLVAAIRHRLRPHRLVAAPHGLTAAPRWLTTHANSDPKSSAQQPITASTAHLPQQVSAAGEVGVVDLGADGLAAVAVASTINLALRTPDEQAALVGQLGGWLHSLRQPVQILIRSTRLDLTGHITTLQSAAQDMSPELAEAAADHARFLTELAVTEDLLHRQVLLVWREPHHTATATTPGLAGPSARTLAAALLPSRRRAAREVSAAARRAAEARLLRRVAEATDLLTPLGVSVTALDDAQATAILASATNPGSLVPHSADIAAPEAVITATTSEPHDTDNTAMTETPSGPVVAERSRRRKLLGRIRFGTASRFAPQSLSVGARHVEVGSDWVATLAVTGYPREVAGGWLAPLLAHPGRVDLSLHIDPIDPVTAANRLRRQQARLESSRRHNAAYGLLADDVLDVAAEDAADLSARVVRGEGRLFRVGLYLSVHAGSETELAEEVAAVRALAASLLVDTSHLTYRAVAAWTATLPLGLDPVRVGRTFDTDALAAAFPFTSPQLSVADPVTAHRPQGVLYGRDAASGLVFWDRFAEDIHNHNMVVLGRSGSGKSYFVKSEILRSLMRGIEVIVIDPEDEYRPLADAVRGTYLQLGAAGVRLNPFDLELHTRPDGRRSAPADALTRRKLFLHTMIRVLIGEQTPAQRAVLDTALIATYAAAGITEDPATWTRPAPTLGVLAERLHACGSSVGVELAQALSPFVNDGAFAGLIDGETTTAPEGAFVVFSLRELPDELKTLGTLLALDATWRRVSNPSLRRPRLVVVDEAWWMLSQQAGGEFLFRAAKSFRKHWAGLTVATQDCADVLATELGKAIVANSATQVLLRQAPQAIDEIATAFALSDGERGFLLAADRGQGLLSVGTDRTVFASVASDFEDALITTSPQFATGEDLDDLGIDLPDEAADTSGDRAPSETTDTDEDADVFLDLPEAS</sequence>
<dbReference type="PANTHER" id="PTHR30121:SF6">
    <property type="entry name" value="SLR6007 PROTEIN"/>
    <property type="match status" value="1"/>
</dbReference>
<dbReference type="Pfam" id="PF12666">
    <property type="entry name" value="PrgI"/>
    <property type="match status" value="1"/>
</dbReference>
<evidence type="ECO:0000313" key="4">
    <source>
        <dbReference type="EMBL" id="NNH75671.1"/>
    </source>
</evidence>
<feature type="compositionally biased region" description="Acidic residues" evidence="1">
    <location>
        <begin position="966"/>
        <end position="979"/>
    </location>
</feature>
<accession>A0A849CKP7</accession>
<feature type="transmembrane region" description="Helical" evidence="2">
    <location>
        <begin position="46"/>
        <end position="68"/>
    </location>
</feature>
<dbReference type="Pfam" id="PF19044">
    <property type="entry name" value="P-loop_TraG"/>
    <property type="match status" value="2"/>
</dbReference>
<feature type="transmembrane region" description="Helical" evidence="2">
    <location>
        <begin position="21"/>
        <end position="40"/>
    </location>
</feature>
<dbReference type="Gene3D" id="3.40.50.300">
    <property type="entry name" value="P-loop containing nucleotide triphosphate hydrolases"/>
    <property type="match status" value="1"/>
</dbReference>
<dbReference type="InterPro" id="IPR024414">
    <property type="entry name" value="Uncharacterised_PrgI"/>
</dbReference>
<dbReference type="EMBL" id="JABELX010000025">
    <property type="protein sequence ID" value="NNH75671.1"/>
    <property type="molecule type" value="Genomic_DNA"/>
</dbReference>
<keyword evidence="2" id="KW-0472">Membrane</keyword>
<evidence type="ECO:0000256" key="2">
    <source>
        <dbReference type="SAM" id="Phobius"/>
    </source>
</evidence>
<evidence type="ECO:0000313" key="5">
    <source>
        <dbReference type="Proteomes" id="UP000586827"/>
    </source>
</evidence>
<evidence type="ECO:0000259" key="3">
    <source>
        <dbReference type="Pfam" id="PF19044"/>
    </source>
</evidence>
<dbReference type="PANTHER" id="PTHR30121">
    <property type="entry name" value="UNCHARACTERIZED PROTEIN YJGR-RELATED"/>
    <property type="match status" value="1"/>
</dbReference>
<name>A0A849CKP7_9NOCA</name>
<protein>
    <submittedName>
        <fullName evidence="4">DUF87 domain-containing protein</fullName>
    </submittedName>
</protein>
<dbReference type="AlphaFoldDB" id="A0A849CKP7"/>
<feature type="domain" description="TraG P-loop" evidence="3">
    <location>
        <begin position="615"/>
        <end position="688"/>
    </location>
</feature>
<dbReference type="InterPro" id="IPR051162">
    <property type="entry name" value="T4SS_component"/>
</dbReference>
<gene>
    <name evidence="4" type="ORF">HLB23_38465</name>
</gene>
<organism evidence="4 5">
    <name type="scientific">Nocardia uniformis</name>
    <dbReference type="NCBI Taxonomy" id="53432"/>
    <lineage>
        <taxon>Bacteria</taxon>
        <taxon>Bacillati</taxon>
        <taxon>Actinomycetota</taxon>
        <taxon>Actinomycetes</taxon>
        <taxon>Mycobacteriales</taxon>
        <taxon>Nocardiaceae</taxon>
        <taxon>Nocardia</taxon>
    </lineage>
</organism>
<dbReference type="Gene3D" id="1.10.8.730">
    <property type="match status" value="1"/>
</dbReference>